<dbReference type="GO" id="GO:0005737">
    <property type="term" value="C:cytoplasm"/>
    <property type="evidence" value="ECO:0007669"/>
    <property type="project" value="UniProtKB-SubCell"/>
</dbReference>
<evidence type="ECO:0000313" key="9">
    <source>
        <dbReference type="Proteomes" id="UP000295689"/>
    </source>
</evidence>
<dbReference type="Gene3D" id="3.30.70.100">
    <property type="match status" value="1"/>
</dbReference>
<dbReference type="InterPro" id="IPR006121">
    <property type="entry name" value="HMA_dom"/>
</dbReference>
<evidence type="ECO:0000256" key="6">
    <source>
        <dbReference type="ARBA" id="ARBA00023186"/>
    </source>
</evidence>
<protein>
    <recommendedName>
        <fullName evidence="2">Copper chaperone CopZ</fullName>
    </recommendedName>
</protein>
<dbReference type="InterPro" id="IPR000428">
    <property type="entry name" value="Cu-bd"/>
</dbReference>
<dbReference type="GO" id="GO:0005507">
    <property type="term" value="F:copper ion binding"/>
    <property type="evidence" value="ECO:0007669"/>
    <property type="project" value="InterPro"/>
</dbReference>
<keyword evidence="5" id="KW-0186">Copper</keyword>
<comment type="caution">
    <text evidence="8">The sequence shown here is derived from an EMBL/GenBank/DDBJ whole genome shotgun (WGS) entry which is preliminary data.</text>
</comment>
<keyword evidence="9" id="KW-1185">Reference proteome</keyword>
<keyword evidence="3" id="KW-0963">Cytoplasm</keyword>
<keyword evidence="4" id="KW-0479">Metal-binding</keyword>
<evidence type="ECO:0000313" key="8">
    <source>
        <dbReference type="EMBL" id="TCN20438.1"/>
    </source>
</evidence>
<dbReference type="InterPro" id="IPR049740">
    <property type="entry name" value="CopZ"/>
</dbReference>
<dbReference type="PROSITE" id="PS01047">
    <property type="entry name" value="HMA_1"/>
    <property type="match status" value="1"/>
</dbReference>
<dbReference type="EMBL" id="SLVV01000014">
    <property type="protein sequence ID" value="TCN20438.1"/>
    <property type="molecule type" value="Genomic_DNA"/>
</dbReference>
<dbReference type="GO" id="GO:0006825">
    <property type="term" value="P:copper ion transport"/>
    <property type="evidence" value="ECO:0007669"/>
    <property type="project" value="InterPro"/>
</dbReference>
<evidence type="ECO:0000256" key="4">
    <source>
        <dbReference type="ARBA" id="ARBA00022723"/>
    </source>
</evidence>
<organism evidence="8 9">
    <name type="scientific">Mesobacillus foraminis</name>
    <dbReference type="NCBI Taxonomy" id="279826"/>
    <lineage>
        <taxon>Bacteria</taxon>
        <taxon>Bacillati</taxon>
        <taxon>Bacillota</taxon>
        <taxon>Bacilli</taxon>
        <taxon>Bacillales</taxon>
        <taxon>Bacillaceae</taxon>
        <taxon>Mesobacillus</taxon>
    </lineage>
</organism>
<gene>
    <name evidence="8" type="ORF">EV146_11457</name>
</gene>
<dbReference type="PANTHER" id="PTHR46594">
    <property type="entry name" value="P-TYPE CATION-TRANSPORTING ATPASE"/>
    <property type="match status" value="1"/>
</dbReference>
<dbReference type="InterPro" id="IPR006122">
    <property type="entry name" value="HMA_Cu_ion-bd"/>
</dbReference>
<dbReference type="AlphaFoldDB" id="A0A4R2B1P4"/>
<dbReference type="Pfam" id="PF00403">
    <property type="entry name" value="HMA"/>
    <property type="match status" value="1"/>
</dbReference>
<comment type="subcellular location">
    <subcellularLocation>
        <location evidence="1">Cytoplasm</location>
    </subcellularLocation>
</comment>
<keyword evidence="6" id="KW-0143">Chaperone</keyword>
<dbReference type="FunFam" id="3.30.70.100:FF:000001">
    <property type="entry name" value="ATPase copper transporting beta"/>
    <property type="match status" value="1"/>
</dbReference>
<dbReference type="CDD" id="cd00371">
    <property type="entry name" value="HMA"/>
    <property type="match status" value="1"/>
</dbReference>
<dbReference type="PRINTS" id="PR00944">
    <property type="entry name" value="CUEXPORT"/>
</dbReference>
<dbReference type="InterPro" id="IPR017969">
    <property type="entry name" value="Heavy-metal-associated_CS"/>
</dbReference>
<proteinExistence type="predicted"/>
<dbReference type="PROSITE" id="PS50846">
    <property type="entry name" value="HMA_2"/>
    <property type="match status" value="1"/>
</dbReference>
<dbReference type="NCBIfam" id="TIGR00003">
    <property type="entry name" value="copper ion binding protein"/>
    <property type="match status" value="1"/>
</dbReference>
<sequence>MQQVTLNVQGMSCGHCVNSIEGNVGKLNGVESVKVHLAEGKVDVTFDSNAVGLKEITDVIEDQGYDVEEQPIQGQSSH</sequence>
<evidence type="ECO:0000256" key="1">
    <source>
        <dbReference type="ARBA" id="ARBA00004496"/>
    </source>
</evidence>
<feature type="domain" description="HMA" evidence="7">
    <location>
        <begin position="2"/>
        <end position="68"/>
    </location>
</feature>
<dbReference type="RefSeq" id="WP_132011060.1">
    <property type="nucleotide sequence ID" value="NZ_JABUHM010000012.1"/>
</dbReference>
<dbReference type="InterPro" id="IPR036163">
    <property type="entry name" value="HMA_dom_sf"/>
</dbReference>
<evidence type="ECO:0000259" key="7">
    <source>
        <dbReference type="PROSITE" id="PS50846"/>
    </source>
</evidence>
<evidence type="ECO:0000256" key="2">
    <source>
        <dbReference type="ARBA" id="ARBA00015313"/>
    </source>
</evidence>
<evidence type="ECO:0000256" key="3">
    <source>
        <dbReference type="ARBA" id="ARBA00022490"/>
    </source>
</evidence>
<dbReference type="PANTHER" id="PTHR46594:SF4">
    <property type="entry name" value="P-TYPE CATION-TRANSPORTING ATPASE"/>
    <property type="match status" value="1"/>
</dbReference>
<evidence type="ECO:0000256" key="5">
    <source>
        <dbReference type="ARBA" id="ARBA00023008"/>
    </source>
</evidence>
<accession>A0A4R2B1P4</accession>
<name>A0A4R2B1P4_9BACI</name>
<dbReference type="NCBIfam" id="NF033795">
    <property type="entry name" value="chaper_CopZ_Bs"/>
    <property type="match status" value="1"/>
</dbReference>
<reference evidence="8 9" key="1">
    <citation type="journal article" date="2015" name="Stand. Genomic Sci.">
        <title>Genomic Encyclopedia of Bacterial and Archaeal Type Strains, Phase III: the genomes of soil and plant-associated and newly described type strains.</title>
        <authorList>
            <person name="Whitman W.B."/>
            <person name="Woyke T."/>
            <person name="Klenk H.P."/>
            <person name="Zhou Y."/>
            <person name="Lilburn T.G."/>
            <person name="Beck B.J."/>
            <person name="De Vos P."/>
            <person name="Vandamme P."/>
            <person name="Eisen J.A."/>
            <person name="Garrity G."/>
            <person name="Hugenholtz P."/>
            <person name="Kyrpides N.C."/>
        </authorList>
    </citation>
    <scope>NUCLEOTIDE SEQUENCE [LARGE SCALE GENOMIC DNA]</scope>
    <source>
        <strain evidence="8 9">CV53</strain>
    </source>
</reference>
<dbReference type="SUPFAM" id="SSF55008">
    <property type="entry name" value="HMA, heavy metal-associated domain"/>
    <property type="match status" value="1"/>
</dbReference>
<dbReference type="Proteomes" id="UP000295689">
    <property type="component" value="Unassembled WGS sequence"/>
</dbReference>